<keyword evidence="1" id="KW-1133">Transmembrane helix</keyword>
<evidence type="ECO:0000259" key="2">
    <source>
        <dbReference type="Pfam" id="PF07727"/>
    </source>
</evidence>
<dbReference type="InterPro" id="IPR013103">
    <property type="entry name" value="RVT_2"/>
</dbReference>
<organism evidence="3">
    <name type="scientific">Nicotiana tabacum</name>
    <name type="common">Common tobacco</name>
    <dbReference type="NCBI Taxonomy" id="4097"/>
    <lineage>
        <taxon>Eukaryota</taxon>
        <taxon>Viridiplantae</taxon>
        <taxon>Streptophyta</taxon>
        <taxon>Embryophyta</taxon>
        <taxon>Tracheophyta</taxon>
        <taxon>Spermatophyta</taxon>
        <taxon>Magnoliopsida</taxon>
        <taxon>eudicotyledons</taxon>
        <taxon>Gunneridae</taxon>
        <taxon>Pentapetalae</taxon>
        <taxon>asterids</taxon>
        <taxon>lamiids</taxon>
        <taxon>Solanales</taxon>
        <taxon>Solanaceae</taxon>
        <taxon>Nicotianoideae</taxon>
        <taxon>Nicotianeae</taxon>
        <taxon>Nicotiana</taxon>
    </lineage>
</organism>
<reference evidence="3" key="1">
    <citation type="submission" date="2025-08" db="UniProtKB">
        <authorList>
            <consortium name="RefSeq"/>
        </authorList>
    </citation>
    <scope>IDENTIFICATION</scope>
</reference>
<gene>
    <name evidence="3" type="primary">LOC107795068</name>
</gene>
<dbReference type="PANTHER" id="PTHR11439:SF473">
    <property type="entry name" value="REVERSE TRANSCRIPTASE TY1_COPIA-TYPE DOMAIN-CONTAINING PROTEIN"/>
    <property type="match status" value="1"/>
</dbReference>
<dbReference type="CDD" id="cd09272">
    <property type="entry name" value="RNase_HI_RT_Ty1"/>
    <property type="match status" value="1"/>
</dbReference>
<feature type="domain" description="Reverse transcriptase Ty1/copia-type" evidence="2">
    <location>
        <begin position="95"/>
        <end position="175"/>
    </location>
</feature>
<keyword evidence="1" id="KW-0472">Membrane</keyword>
<dbReference type="STRING" id="4097.A0A1S4A903"/>
<feature type="transmembrane region" description="Helical" evidence="1">
    <location>
        <begin position="21"/>
        <end position="40"/>
    </location>
</feature>
<protein>
    <submittedName>
        <fullName evidence="3">Uncharacterized mitochondrial protein AtMg00810-like</fullName>
    </submittedName>
</protein>
<dbReference type="SUPFAM" id="SSF56672">
    <property type="entry name" value="DNA/RNA polymerases"/>
    <property type="match status" value="1"/>
</dbReference>
<accession>A0A1S4A903</accession>
<dbReference type="PANTHER" id="PTHR11439">
    <property type="entry name" value="GAG-POL-RELATED RETROTRANSPOSON"/>
    <property type="match status" value="1"/>
</dbReference>
<dbReference type="RefSeq" id="XP_016473120.1">
    <property type="nucleotide sequence ID" value="XM_016617634.1"/>
</dbReference>
<dbReference type="KEGG" id="nta:107795068"/>
<dbReference type="Pfam" id="PF07727">
    <property type="entry name" value="RVT_2"/>
    <property type="match status" value="1"/>
</dbReference>
<sequence>MHWGSVDFSSHSAATNRNLRSLLFELDFIVVAHFSILLQLDINNSFLQGNLDEEVYMRLLVLGILNAKTICLLWVLLNPDLIPRSSFCINGFTVYILAYVDDTLVTGNHQRGVHYNIEALSKRFSLKDLGPLHYFLSVKVIRSSTGLLLSQQKYTMDLLHEVAMDNCKGVSTPMTSIVVFDPSPDDHLVDGSFYRRIIGKLHYLSFTRPDIAYDVSKLSQAMHQPLMSHWVALKRLLCYLSSTTFNVVHIAKESDRRLLSYSDSDWAGDPHDRTSTIGYVIYLGRSPILWSLKKQRSVFRSSTEAEYRAVAAAASETNWLTHLLQEL</sequence>
<dbReference type="PaxDb" id="4097-A0A1S4A903"/>
<dbReference type="OrthoDB" id="1719680at2759"/>
<dbReference type="AlphaFoldDB" id="A0A1S4A903"/>
<evidence type="ECO:0000256" key="1">
    <source>
        <dbReference type="SAM" id="Phobius"/>
    </source>
</evidence>
<name>A0A1S4A903_TOBAC</name>
<dbReference type="InterPro" id="IPR043502">
    <property type="entry name" value="DNA/RNA_pol_sf"/>
</dbReference>
<evidence type="ECO:0000313" key="3">
    <source>
        <dbReference type="RefSeq" id="XP_016473120.1"/>
    </source>
</evidence>
<keyword evidence="1" id="KW-0812">Transmembrane</keyword>
<proteinExistence type="predicted"/>
<feature type="transmembrane region" description="Helical" evidence="1">
    <location>
        <begin position="55"/>
        <end position="77"/>
    </location>
</feature>